<accession>A0A9N9DUF4</accession>
<dbReference type="AlphaFoldDB" id="A0A9N9DUF4"/>
<dbReference type="Proteomes" id="UP000789572">
    <property type="component" value="Unassembled WGS sequence"/>
</dbReference>
<sequence>VLTETGVSPKEPKNHDLKVTSNDSTLSIPGHLYNENNYLMFVFGITRLFVDLN</sequence>
<comment type="caution">
    <text evidence="2">The sequence shown here is derived from an EMBL/GenBank/DDBJ whole genome shotgun (WGS) entry which is preliminary data.</text>
</comment>
<protein>
    <submittedName>
        <fullName evidence="2">4766_t:CDS:1</fullName>
    </submittedName>
</protein>
<feature type="region of interest" description="Disordered" evidence="1">
    <location>
        <begin position="1"/>
        <end position="21"/>
    </location>
</feature>
<organism evidence="2 3">
    <name type="scientific">Paraglomus occultum</name>
    <dbReference type="NCBI Taxonomy" id="144539"/>
    <lineage>
        <taxon>Eukaryota</taxon>
        <taxon>Fungi</taxon>
        <taxon>Fungi incertae sedis</taxon>
        <taxon>Mucoromycota</taxon>
        <taxon>Glomeromycotina</taxon>
        <taxon>Glomeromycetes</taxon>
        <taxon>Paraglomerales</taxon>
        <taxon>Paraglomeraceae</taxon>
        <taxon>Paraglomus</taxon>
    </lineage>
</organism>
<evidence type="ECO:0000313" key="3">
    <source>
        <dbReference type="Proteomes" id="UP000789572"/>
    </source>
</evidence>
<proteinExistence type="predicted"/>
<keyword evidence="3" id="KW-1185">Reference proteome</keyword>
<gene>
    <name evidence="2" type="ORF">POCULU_LOCUS10067</name>
</gene>
<evidence type="ECO:0000313" key="2">
    <source>
        <dbReference type="EMBL" id="CAG8653300.1"/>
    </source>
</evidence>
<reference evidence="2" key="1">
    <citation type="submission" date="2021-06" db="EMBL/GenBank/DDBJ databases">
        <authorList>
            <person name="Kallberg Y."/>
            <person name="Tangrot J."/>
            <person name="Rosling A."/>
        </authorList>
    </citation>
    <scope>NUCLEOTIDE SEQUENCE</scope>
    <source>
        <strain evidence="2">IA702</strain>
    </source>
</reference>
<dbReference type="EMBL" id="CAJVPJ010004562">
    <property type="protein sequence ID" value="CAG8653300.1"/>
    <property type="molecule type" value="Genomic_DNA"/>
</dbReference>
<evidence type="ECO:0000256" key="1">
    <source>
        <dbReference type="SAM" id="MobiDB-lite"/>
    </source>
</evidence>
<name>A0A9N9DUF4_9GLOM</name>
<feature type="non-terminal residue" evidence="2">
    <location>
        <position position="1"/>
    </location>
</feature>